<dbReference type="Pfam" id="PF02042">
    <property type="entry name" value="RWP-RK"/>
    <property type="match status" value="1"/>
</dbReference>
<evidence type="ECO:0000256" key="6">
    <source>
        <dbReference type="ARBA" id="ARBA00023242"/>
    </source>
</evidence>
<dbReference type="InterPro" id="IPR044607">
    <property type="entry name" value="RKD-like"/>
</dbReference>
<protein>
    <recommendedName>
        <fullName evidence="8">RWP-RK domain-containing protein</fullName>
    </recommendedName>
</protein>
<evidence type="ECO:0000256" key="1">
    <source>
        <dbReference type="ARBA" id="ARBA00004049"/>
    </source>
</evidence>
<gene>
    <name evidence="9" type="ORF">NE237_012286</name>
</gene>
<keyword evidence="2" id="KW-0805">Transcription regulation</keyword>
<evidence type="ECO:0000313" key="9">
    <source>
        <dbReference type="EMBL" id="KAJ4955503.1"/>
    </source>
</evidence>
<name>A0A9Q0JZ36_9MAGN</name>
<proteinExistence type="predicted"/>
<feature type="domain" description="RWP-RK" evidence="8">
    <location>
        <begin position="138"/>
        <end position="225"/>
    </location>
</feature>
<comment type="function">
    <text evidence="1">Putative transcription factor.</text>
</comment>
<reference evidence="9" key="1">
    <citation type="journal article" date="2023" name="Plant J.">
        <title>The genome of the king protea, Protea cynaroides.</title>
        <authorList>
            <person name="Chang J."/>
            <person name="Duong T.A."/>
            <person name="Schoeman C."/>
            <person name="Ma X."/>
            <person name="Roodt D."/>
            <person name="Barker N."/>
            <person name="Li Z."/>
            <person name="Van de Peer Y."/>
            <person name="Mizrachi E."/>
        </authorList>
    </citation>
    <scope>NUCLEOTIDE SEQUENCE</scope>
    <source>
        <tissue evidence="9">Young leaves</tissue>
    </source>
</reference>
<feature type="region of interest" description="Disordered" evidence="7">
    <location>
        <begin position="118"/>
        <end position="146"/>
    </location>
</feature>
<evidence type="ECO:0000256" key="2">
    <source>
        <dbReference type="ARBA" id="ARBA00023015"/>
    </source>
</evidence>
<keyword evidence="4" id="KW-0238">DNA-binding</keyword>
<dbReference type="GO" id="GO:0003700">
    <property type="term" value="F:DNA-binding transcription factor activity"/>
    <property type="evidence" value="ECO:0007669"/>
    <property type="project" value="InterPro"/>
</dbReference>
<dbReference type="PANTHER" id="PTHR46373:SF2">
    <property type="entry name" value="RWP-RK DOMAIN-CONTAINING PROTEIN"/>
    <property type="match status" value="1"/>
</dbReference>
<sequence>MDATGLTIFKSEESSEEELDCLEWLCKLETLEFHRQKEITQTMEETFDCPFVVSPMAIELNSYQLPPLPNSNLEYQDFDDFDWFDQCFPSNSDSSGMINANEPQPPPIQQMISNHSIRDGSSEKLTDRESVGSSCSRTANQDGKRKCSIRPKSIEIDLDEIKKHFNVPITKAAREMRVGLTVLKKRCRELNINRWPHRKIKSLASLIENVKELGLTGEVEKLEEHIRLMEKLPEIELTEETKKLRQTCFKAKYKSRRSLAAALS</sequence>
<dbReference type="PROSITE" id="PS51519">
    <property type="entry name" value="RWP_RK"/>
    <property type="match status" value="1"/>
</dbReference>
<keyword evidence="3" id="KW-0175">Coiled coil</keyword>
<dbReference type="OrthoDB" id="1936996at2759"/>
<evidence type="ECO:0000313" key="10">
    <source>
        <dbReference type="Proteomes" id="UP001141806"/>
    </source>
</evidence>
<dbReference type="AlphaFoldDB" id="A0A9Q0JZ36"/>
<feature type="compositionally biased region" description="Polar residues" evidence="7">
    <location>
        <begin position="131"/>
        <end position="141"/>
    </location>
</feature>
<evidence type="ECO:0000256" key="3">
    <source>
        <dbReference type="ARBA" id="ARBA00023054"/>
    </source>
</evidence>
<dbReference type="InterPro" id="IPR003035">
    <property type="entry name" value="RWP-RK_dom"/>
</dbReference>
<dbReference type="Proteomes" id="UP001141806">
    <property type="component" value="Unassembled WGS sequence"/>
</dbReference>
<accession>A0A9Q0JZ36</accession>
<evidence type="ECO:0000259" key="8">
    <source>
        <dbReference type="PROSITE" id="PS51519"/>
    </source>
</evidence>
<dbReference type="EMBL" id="JAMYWD010000011">
    <property type="protein sequence ID" value="KAJ4955503.1"/>
    <property type="molecule type" value="Genomic_DNA"/>
</dbReference>
<evidence type="ECO:0000256" key="5">
    <source>
        <dbReference type="ARBA" id="ARBA00023163"/>
    </source>
</evidence>
<evidence type="ECO:0000256" key="7">
    <source>
        <dbReference type="SAM" id="MobiDB-lite"/>
    </source>
</evidence>
<organism evidence="9 10">
    <name type="scientific">Protea cynaroides</name>
    <dbReference type="NCBI Taxonomy" id="273540"/>
    <lineage>
        <taxon>Eukaryota</taxon>
        <taxon>Viridiplantae</taxon>
        <taxon>Streptophyta</taxon>
        <taxon>Embryophyta</taxon>
        <taxon>Tracheophyta</taxon>
        <taxon>Spermatophyta</taxon>
        <taxon>Magnoliopsida</taxon>
        <taxon>Proteales</taxon>
        <taxon>Proteaceae</taxon>
        <taxon>Protea</taxon>
    </lineage>
</organism>
<feature type="compositionally biased region" description="Basic and acidic residues" evidence="7">
    <location>
        <begin position="118"/>
        <end position="130"/>
    </location>
</feature>
<comment type="caution">
    <text evidence="9">The sequence shown here is derived from an EMBL/GenBank/DDBJ whole genome shotgun (WGS) entry which is preliminary data.</text>
</comment>
<keyword evidence="6" id="KW-0539">Nucleus</keyword>
<keyword evidence="10" id="KW-1185">Reference proteome</keyword>
<evidence type="ECO:0000256" key="4">
    <source>
        <dbReference type="ARBA" id="ARBA00023125"/>
    </source>
</evidence>
<keyword evidence="5" id="KW-0804">Transcription</keyword>
<dbReference type="PANTHER" id="PTHR46373">
    <property type="entry name" value="PROTEIN RKD4"/>
    <property type="match status" value="1"/>
</dbReference>
<dbReference type="GO" id="GO:0003677">
    <property type="term" value="F:DNA binding"/>
    <property type="evidence" value="ECO:0007669"/>
    <property type="project" value="UniProtKB-KW"/>
</dbReference>